<evidence type="ECO:0000313" key="3">
    <source>
        <dbReference type="EMBL" id="SES09804.1"/>
    </source>
</evidence>
<dbReference type="STRING" id="142588.SAMN04488559_1358"/>
<evidence type="ECO:0000256" key="2">
    <source>
        <dbReference type="SAM" id="Phobius"/>
    </source>
</evidence>
<reference evidence="3 4" key="1">
    <citation type="submission" date="2016-10" db="EMBL/GenBank/DDBJ databases">
        <authorList>
            <person name="de Groot N.N."/>
        </authorList>
    </citation>
    <scope>NUCLEOTIDE SEQUENCE [LARGE SCALE GENOMIC DNA]</scope>
    <source>
        <strain evidence="3 4">DSM 13760</strain>
    </source>
</reference>
<keyword evidence="2" id="KW-0472">Membrane</keyword>
<dbReference type="AlphaFoldDB" id="A0A1H9UKU5"/>
<sequence length="62" mass="7555">MTNNQAEFEIMQLKLENERLKIENERIHLELDKNERFDFNNLWVLVPIIGMLYGLLYQFVLN</sequence>
<keyword evidence="4" id="KW-1185">Reference proteome</keyword>
<dbReference type="Proteomes" id="UP000198948">
    <property type="component" value="Unassembled WGS sequence"/>
</dbReference>
<name>A0A1H9UKU5_9LACT</name>
<protein>
    <submittedName>
        <fullName evidence="3">Uncharacterized protein</fullName>
    </submittedName>
</protein>
<proteinExistence type="predicted"/>
<feature type="coiled-coil region" evidence="1">
    <location>
        <begin position="3"/>
        <end position="30"/>
    </location>
</feature>
<keyword evidence="2" id="KW-1133">Transmembrane helix</keyword>
<feature type="transmembrane region" description="Helical" evidence="2">
    <location>
        <begin position="42"/>
        <end position="61"/>
    </location>
</feature>
<keyword evidence="1" id="KW-0175">Coiled coil</keyword>
<gene>
    <name evidence="3" type="ORF">SAMN04488559_1358</name>
</gene>
<evidence type="ECO:0000256" key="1">
    <source>
        <dbReference type="SAM" id="Coils"/>
    </source>
</evidence>
<keyword evidence="2" id="KW-0812">Transmembrane</keyword>
<organism evidence="3 4">
    <name type="scientific">Isobaculum melis</name>
    <dbReference type="NCBI Taxonomy" id="142588"/>
    <lineage>
        <taxon>Bacteria</taxon>
        <taxon>Bacillati</taxon>
        <taxon>Bacillota</taxon>
        <taxon>Bacilli</taxon>
        <taxon>Lactobacillales</taxon>
        <taxon>Carnobacteriaceae</taxon>
        <taxon>Isobaculum</taxon>
    </lineage>
</organism>
<dbReference type="EMBL" id="FOHA01000035">
    <property type="protein sequence ID" value="SES09804.1"/>
    <property type="molecule type" value="Genomic_DNA"/>
</dbReference>
<dbReference type="RefSeq" id="WP_092654316.1">
    <property type="nucleotide sequence ID" value="NZ_FOHA01000035.1"/>
</dbReference>
<evidence type="ECO:0000313" key="4">
    <source>
        <dbReference type="Proteomes" id="UP000198948"/>
    </source>
</evidence>
<accession>A0A1H9UKU5</accession>